<dbReference type="KEGG" id="nhm:NHE_0436"/>
<reference evidence="1 2" key="1">
    <citation type="submission" date="2014-03" db="EMBL/GenBank/DDBJ databases">
        <title>Sequencing and Comparison of Genomes and Transcriptome Profiles of Human Ehrlichiosis Agents.</title>
        <authorList>
            <person name="Lin M."/>
            <person name="Daugherty S.C."/>
            <person name="Nagaraj S."/>
            <person name="Cheng Z."/>
            <person name="Xiong Q."/>
            <person name="Lin F.-Y."/>
            <person name="Sengamalay N."/>
            <person name="Ott S."/>
            <person name="Godinez A."/>
            <person name="Tallon L.J."/>
            <person name="Sadzewicz L."/>
            <person name="Fraser C.M."/>
            <person name="Dunning Hotopp J.C."/>
            <person name="Rikihisa Y."/>
        </authorList>
    </citation>
    <scope>NUCLEOTIDE SEQUENCE [LARGE SCALE GENOMIC DNA]</scope>
    <source>
        <strain evidence="1 2">Oregon</strain>
    </source>
</reference>
<evidence type="ECO:0000313" key="1">
    <source>
        <dbReference type="EMBL" id="AHX11381.1"/>
    </source>
</evidence>
<dbReference type="AlphaFoldDB" id="X5H489"/>
<dbReference type="EMBL" id="CP007481">
    <property type="protein sequence ID" value="AHX11381.1"/>
    <property type="molecule type" value="Genomic_DNA"/>
</dbReference>
<organism evidence="1 2">
    <name type="scientific">Neorickettsia helminthoeca str. Oregon</name>
    <dbReference type="NCBI Taxonomy" id="1286528"/>
    <lineage>
        <taxon>Bacteria</taxon>
        <taxon>Pseudomonadati</taxon>
        <taxon>Pseudomonadota</taxon>
        <taxon>Alphaproteobacteria</taxon>
        <taxon>Rickettsiales</taxon>
        <taxon>Anaplasmataceae</taxon>
        <taxon>Neorickettsia</taxon>
    </lineage>
</organism>
<gene>
    <name evidence="1" type="ORF">NHE_0436</name>
</gene>
<dbReference type="HOGENOM" id="CLU_3293062_0_0_5"/>
<keyword evidence="2" id="KW-1185">Reference proteome</keyword>
<protein>
    <submittedName>
        <fullName evidence="1">Uncharacterized protein</fullName>
    </submittedName>
</protein>
<name>X5H489_9RICK</name>
<dbReference type="Proteomes" id="UP000023755">
    <property type="component" value="Chromosome"/>
</dbReference>
<sequence>MHRIYEASECFLEDFPEYERHERLFKIFFITPATMRIISI</sequence>
<accession>X5H489</accession>
<proteinExistence type="predicted"/>
<evidence type="ECO:0000313" key="2">
    <source>
        <dbReference type="Proteomes" id="UP000023755"/>
    </source>
</evidence>